<organism evidence="7 8">
    <name type="scientific">Nonomuraea wenchangensis</name>
    <dbReference type="NCBI Taxonomy" id="568860"/>
    <lineage>
        <taxon>Bacteria</taxon>
        <taxon>Bacillati</taxon>
        <taxon>Actinomycetota</taxon>
        <taxon>Actinomycetes</taxon>
        <taxon>Streptosporangiales</taxon>
        <taxon>Streptosporangiaceae</taxon>
        <taxon>Nonomuraea</taxon>
    </lineage>
</organism>
<reference evidence="7 8" key="1">
    <citation type="submission" date="2016-10" db="EMBL/GenBank/DDBJ databases">
        <authorList>
            <person name="de Groot N.N."/>
        </authorList>
    </citation>
    <scope>NUCLEOTIDE SEQUENCE [LARGE SCALE GENOMIC DNA]</scope>
    <source>
        <strain evidence="7 8">CGMCC 4.5598</strain>
    </source>
</reference>
<dbReference type="PANTHER" id="PTHR42973:SF39">
    <property type="entry name" value="FAD-BINDING PCMH-TYPE DOMAIN-CONTAINING PROTEIN"/>
    <property type="match status" value="1"/>
</dbReference>
<gene>
    <name evidence="7" type="ORF">SAMN05421811_108232</name>
</gene>
<dbReference type="PANTHER" id="PTHR42973">
    <property type="entry name" value="BINDING OXIDOREDUCTASE, PUTATIVE (AFU_ORTHOLOGUE AFUA_1G17690)-RELATED"/>
    <property type="match status" value="1"/>
</dbReference>
<keyword evidence="3" id="KW-0285">Flavoprotein</keyword>
<evidence type="ECO:0000256" key="2">
    <source>
        <dbReference type="ARBA" id="ARBA00005466"/>
    </source>
</evidence>
<protein>
    <submittedName>
        <fullName evidence="7">FAD/FMN-containing dehydrogenase</fullName>
    </submittedName>
</protein>
<evidence type="ECO:0000313" key="8">
    <source>
        <dbReference type="Proteomes" id="UP000199361"/>
    </source>
</evidence>
<dbReference type="RefSeq" id="WP_091085895.1">
    <property type="nucleotide sequence ID" value="NZ_FOHX01000008.1"/>
</dbReference>
<dbReference type="Pfam" id="PF01565">
    <property type="entry name" value="FAD_binding_4"/>
    <property type="match status" value="1"/>
</dbReference>
<proteinExistence type="inferred from homology"/>
<evidence type="ECO:0000259" key="6">
    <source>
        <dbReference type="PROSITE" id="PS51387"/>
    </source>
</evidence>
<dbReference type="EMBL" id="FOHX01000008">
    <property type="protein sequence ID" value="SEU25215.1"/>
    <property type="molecule type" value="Genomic_DNA"/>
</dbReference>
<keyword evidence="4" id="KW-0274">FAD</keyword>
<dbReference type="Gene3D" id="3.30.43.10">
    <property type="entry name" value="Uridine Diphospho-n-acetylenolpyruvylglucosamine Reductase, domain 2"/>
    <property type="match status" value="1"/>
</dbReference>
<dbReference type="InterPro" id="IPR016167">
    <property type="entry name" value="FAD-bd_PCMH_sub1"/>
</dbReference>
<dbReference type="InterPro" id="IPR050416">
    <property type="entry name" value="FAD-linked_Oxidoreductase"/>
</dbReference>
<keyword evidence="8" id="KW-1185">Reference proteome</keyword>
<evidence type="ECO:0000256" key="3">
    <source>
        <dbReference type="ARBA" id="ARBA00022630"/>
    </source>
</evidence>
<comment type="cofactor">
    <cofactor evidence="1">
        <name>FAD</name>
        <dbReference type="ChEBI" id="CHEBI:57692"/>
    </cofactor>
</comment>
<evidence type="ECO:0000313" key="7">
    <source>
        <dbReference type="EMBL" id="SEU25215.1"/>
    </source>
</evidence>
<evidence type="ECO:0000256" key="4">
    <source>
        <dbReference type="ARBA" id="ARBA00022827"/>
    </source>
</evidence>
<accession>A0A1I0KLP0</accession>
<name>A0A1I0KLP0_9ACTN</name>
<dbReference type="InterPro" id="IPR016169">
    <property type="entry name" value="FAD-bd_PCMH_sub2"/>
</dbReference>
<dbReference type="AlphaFoldDB" id="A0A1I0KLP0"/>
<keyword evidence="5" id="KW-0560">Oxidoreductase</keyword>
<dbReference type="SUPFAM" id="SSF55103">
    <property type="entry name" value="FAD-linked oxidases, C-terminal domain"/>
    <property type="match status" value="1"/>
</dbReference>
<dbReference type="PROSITE" id="PS51387">
    <property type="entry name" value="FAD_PCMH"/>
    <property type="match status" value="1"/>
</dbReference>
<dbReference type="InterPro" id="IPR006094">
    <property type="entry name" value="Oxid_FAD_bind_N"/>
</dbReference>
<dbReference type="GO" id="GO:0016491">
    <property type="term" value="F:oxidoreductase activity"/>
    <property type="evidence" value="ECO:0007669"/>
    <property type="project" value="UniProtKB-KW"/>
</dbReference>
<dbReference type="SUPFAM" id="SSF56176">
    <property type="entry name" value="FAD-binding/transporter-associated domain-like"/>
    <property type="match status" value="1"/>
</dbReference>
<dbReference type="InterPro" id="IPR016164">
    <property type="entry name" value="FAD-linked_Oxase-like_C"/>
</dbReference>
<comment type="similarity">
    <text evidence="2">Belongs to the oxygen-dependent FAD-linked oxidoreductase family.</text>
</comment>
<dbReference type="GO" id="GO:0071949">
    <property type="term" value="F:FAD binding"/>
    <property type="evidence" value="ECO:0007669"/>
    <property type="project" value="InterPro"/>
</dbReference>
<dbReference type="Gene3D" id="3.30.465.10">
    <property type="match status" value="1"/>
</dbReference>
<dbReference type="InterPro" id="IPR036318">
    <property type="entry name" value="FAD-bd_PCMH-like_sf"/>
</dbReference>
<dbReference type="Proteomes" id="UP000199361">
    <property type="component" value="Unassembled WGS sequence"/>
</dbReference>
<dbReference type="STRING" id="568860.SAMN05421811_108232"/>
<dbReference type="InterPro" id="IPR016166">
    <property type="entry name" value="FAD-bd_PCMH"/>
</dbReference>
<sequence length="437" mass="45255">MTHTELRAVAAGRVLLPGDDGFEQASRPWNLSVEQRVAAVVEAADAADVAATVAYARRAGIAVAAQPSGHGASGDADGVILLRTGALDEVSVDPEARTARVGAGAKWGEVLAAAGPYGLTGLAGSSPVVSVTGYTLGGGLSWFGRRHGFAADSVRAFDVVTADGEPARVTADSDPDLFWALRGGGGDFALVTAVEFDLYPAPALYGGRMLWQGHRAREVFDAFLELTAGAPDELTAWFDRVRFPQAPPMVGIDTAFLGDEAEGRALLARLDRIGDLVVDTRGPVAVADLGGIADDPTDPSPGRGRTELLTAVDEVTAKVLAEEPVEPMFGLQVRHLGGALAAERPGAGPSGPVAEPYLVYMFGPAADPAQAAAVGARQAALAEELGEAVSGRKPYTMLGRGERAEQAFPAATLARLRGIKRARDPHGVLRANYPVLG</sequence>
<dbReference type="Gene3D" id="3.40.462.20">
    <property type="match status" value="1"/>
</dbReference>
<feature type="domain" description="FAD-binding PCMH-type" evidence="6">
    <location>
        <begin position="33"/>
        <end position="201"/>
    </location>
</feature>
<dbReference type="OrthoDB" id="5169292at2"/>
<evidence type="ECO:0000256" key="5">
    <source>
        <dbReference type="ARBA" id="ARBA00023002"/>
    </source>
</evidence>
<evidence type="ECO:0000256" key="1">
    <source>
        <dbReference type="ARBA" id="ARBA00001974"/>
    </source>
</evidence>